<comment type="caution">
    <text evidence="16">The sequence shown here is derived from an EMBL/GenBank/DDBJ whole genome shotgun (WGS) entry which is preliminary data.</text>
</comment>
<keyword evidence="8" id="KW-0378">Hydrolase</keyword>
<dbReference type="GO" id="GO:0005634">
    <property type="term" value="C:nucleus"/>
    <property type="evidence" value="ECO:0007669"/>
    <property type="project" value="UniProtKB-SubCell"/>
</dbReference>
<dbReference type="CDD" id="cd00844">
    <property type="entry name" value="MPP_Dbr1_N"/>
    <property type="match status" value="1"/>
</dbReference>
<dbReference type="FunFam" id="3.60.21.10:FF:000035">
    <property type="entry name" value="Lariat debranching enzyme"/>
    <property type="match status" value="1"/>
</dbReference>
<dbReference type="Proteomes" id="UP000243006">
    <property type="component" value="Unassembled WGS sequence"/>
</dbReference>
<evidence type="ECO:0000256" key="7">
    <source>
        <dbReference type="ARBA" id="ARBA00022723"/>
    </source>
</evidence>
<dbReference type="InterPro" id="IPR029052">
    <property type="entry name" value="Metallo-depent_PP-like"/>
</dbReference>
<name>A0A1Y3EVJ1_9BILA</name>
<dbReference type="Gene3D" id="3.60.21.10">
    <property type="match status" value="1"/>
</dbReference>
<comment type="subcellular location">
    <subcellularLocation>
        <location evidence="4">Nucleus</location>
    </subcellularLocation>
</comment>
<keyword evidence="11" id="KW-0464">Manganese</keyword>
<organism evidence="16 17">
    <name type="scientific">Trichinella nativa</name>
    <dbReference type="NCBI Taxonomy" id="6335"/>
    <lineage>
        <taxon>Eukaryota</taxon>
        <taxon>Metazoa</taxon>
        <taxon>Ecdysozoa</taxon>
        <taxon>Nematoda</taxon>
        <taxon>Enoplea</taxon>
        <taxon>Dorylaimia</taxon>
        <taxon>Trichinellida</taxon>
        <taxon>Trichinellidae</taxon>
        <taxon>Trichinella</taxon>
    </lineage>
</organism>
<evidence type="ECO:0000313" key="17">
    <source>
        <dbReference type="Proteomes" id="UP000243006"/>
    </source>
</evidence>
<dbReference type="PANTHER" id="PTHR12849:SF0">
    <property type="entry name" value="LARIAT DEBRANCHING ENZYME"/>
    <property type="match status" value="1"/>
</dbReference>
<evidence type="ECO:0000256" key="3">
    <source>
        <dbReference type="ARBA" id="ARBA00001954"/>
    </source>
</evidence>
<evidence type="ECO:0000256" key="11">
    <source>
        <dbReference type="ARBA" id="ARBA00023211"/>
    </source>
</evidence>
<dbReference type="PANTHER" id="PTHR12849">
    <property type="entry name" value="RNA LARIAT DEBRANCHING ENZYME"/>
    <property type="match status" value="1"/>
</dbReference>
<dbReference type="SMART" id="SM01124">
    <property type="entry name" value="DBR1"/>
    <property type="match status" value="1"/>
</dbReference>
<evidence type="ECO:0000256" key="5">
    <source>
        <dbReference type="ARBA" id="ARBA00006045"/>
    </source>
</evidence>
<keyword evidence="6" id="KW-0507">mRNA processing</keyword>
<evidence type="ECO:0000256" key="9">
    <source>
        <dbReference type="ARBA" id="ARBA00022833"/>
    </source>
</evidence>
<comment type="cofactor">
    <cofactor evidence="3">
        <name>Fe(2+)</name>
        <dbReference type="ChEBI" id="CHEBI:29033"/>
    </cofactor>
</comment>
<evidence type="ECO:0000256" key="2">
    <source>
        <dbReference type="ARBA" id="ARBA00001947"/>
    </source>
</evidence>
<protein>
    <submittedName>
        <fullName evidence="16">Lariat debranching enzyme domain protein</fullName>
    </submittedName>
</protein>
<dbReference type="GO" id="GO:0000398">
    <property type="term" value="P:mRNA splicing, via spliceosome"/>
    <property type="evidence" value="ECO:0007669"/>
    <property type="project" value="TreeGrafter"/>
</dbReference>
<evidence type="ECO:0000256" key="4">
    <source>
        <dbReference type="ARBA" id="ARBA00004123"/>
    </source>
</evidence>
<feature type="domain" description="Lariat debranching enzyme C-terminal" evidence="15">
    <location>
        <begin position="237"/>
        <end position="372"/>
    </location>
</feature>
<keyword evidence="12" id="KW-0539">Nucleus</keyword>
<dbReference type="AlphaFoldDB" id="A0A1Y3EVJ1"/>
<gene>
    <name evidence="16" type="ORF">D917_06612</name>
</gene>
<evidence type="ECO:0000256" key="8">
    <source>
        <dbReference type="ARBA" id="ARBA00022801"/>
    </source>
</evidence>
<keyword evidence="10" id="KW-0408">Iron</keyword>
<sequence>MKLKIGIAGCIHGELENLYEAVRYAKNKRGIDLDLVICCGDFQSIRDEQDLKSLAVPHKYRHMLDFHKYYSGELKAEVLTIFIGGNHESSSYLSELPYGGWVAPNIFYMGRANVVNFQGLRIAGLSGIYKSYNYLRGYFENDLFNADQMRSVYHVRNLEVFRLKQLVQPIDILLTHDWPRGIEHFGNKEELFAKKRFLLQDSQRGELGSLPSYELLAMLKPKYWFAAHMHVKFAALVPHENKSFTKFLALDKCLRGRSFFQIVEIDSPSLDIDNVNSEAKLCYDLEWLTILKKTNHLLKISKEKYYMPTPLSGELYNFAPSEQEMAALREALNNDLTVREKFCQRSTNENVSLSINSQTTEFCSRFEVSDVVKLLLEKLETTSSNYSAPNATTTTTSTSSGVAVTSSEDLPFAQAEVRNMPPLENPDEICLDDIL</sequence>
<evidence type="ECO:0000256" key="13">
    <source>
        <dbReference type="ARBA" id="ARBA00058627"/>
    </source>
</evidence>
<dbReference type="Pfam" id="PF00149">
    <property type="entry name" value="Metallophos"/>
    <property type="match status" value="1"/>
</dbReference>
<comment type="similarity">
    <text evidence="5">Belongs to the lariat debranching enzyme family.</text>
</comment>
<feature type="region of interest" description="Disordered" evidence="14">
    <location>
        <begin position="385"/>
        <end position="405"/>
    </location>
</feature>
<proteinExistence type="inferred from homology"/>
<dbReference type="Pfam" id="PF05011">
    <property type="entry name" value="DBR1"/>
    <property type="match status" value="1"/>
</dbReference>
<dbReference type="SUPFAM" id="SSF56300">
    <property type="entry name" value="Metallo-dependent phosphatases"/>
    <property type="match status" value="1"/>
</dbReference>
<dbReference type="InterPro" id="IPR041816">
    <property type="entry name" value="Dbr1_N"/>
</dbReference>
<evidence type="ECO:0000256" key="1">
    <source>
        <dbReference type="ARBA" id="ARBA00001936"/>
    </source>
</evidence>
<keyword evidence="9" id="KW-0862">Zinc</keyword>
<accession>A0A1Y3EVJ1</accession>
<dbReference type="InterPro" id="IPR007708">
    <property type="entry name" value="DBR1_C"/>
</dbReference>
<evidence type="ECO:0000256" key="10">
    <source>
        <dbReference type="ARBA" id="ARBA00023004"/>
    </source>
</evidence>
<evidence type="ECO:0000256" key="6">
    <source>
        <dbReference type="ARBA" id="ARBA00022664"/>
    </source>
</evidence>
<comment type="cofactor">
    <cofactor evidence="1">
        <name>Mn(2+)</name>
        <dbReference type="ChEBI" id="CHEBI:29035"/>
    </cofactor>
</comment>
<dbReference type="EMBL" id="LVZM01003704">
    <property type="protein sequence ID" value="OUC47846.1"/>
    <property type="molecule type" value="Genomic_DNA"/>
</dbReference>
<dbReference type="GO" id="GO:0046872">
    <property type="term" value="F:metal ion binding"/>
    <property type="evidence" value="ECO:0007669"/>
    <property type="project" value="UniProtKB-KW"/>
</dbReference>
<evidence type="ECO:0000313" key="16">
    <source>
        <dbReference type="EMBL" id="OUC47846.1"/>
    </source>
</evidence>
<evidence type="ECO:0000259" key="15">
    <source>
        <dbReference type="SMART" id="SM01124"/>
    </source>
</evidence>
<comment type="cofactor">
    <cofactor evidence="2">
        <name>Zn(2+)</name>
        <dbReference type="ChEBI" id="CHEBI:29105"/>
    </cofactor>
</comment>
<comment type="function">
    <text evidence="13">Cleaves the 2'-5' phosphodiester linkage at the branch point of lariat intron pre-mRNAs after splicing and converts them into linear molecules that are subsequently degraded. It thereby facilitates ribonucleotide turnover.</text>
</comment>
<keyword evidence="7" id="KW-0479">Metal-binding</keyword>
<evidence type="ECO:0000256" key="14">
    <source>
        <dbReference type="SAM" id="MobiDB-lite"/>
    </source>
</evidence>
<dbReference type="GO" id="GO:0008419">
    <property type="term" value="F:RNA lariat debranching enzyme activity"/>
    <property type="evidence" value="ECO:0007669"/>
    <property type="project" value="UniProtKB-ARBA"/>
</dbReference>
<evidence type="ECO:0000256" key="12">
    <source>
        <dbReference type="ARBA" id="ARBA00023242"/>
    </source>
</evidence>
<reference evidence="16 17" key="1">
    <citation type="submission" date="2015-04" db="EMBL/GenBank/DDBJ databases">
        <title>Draft genome of the roundworm Trichinella nativa.</title>
        <authorList>
            <person name="Mitreva M."/>
        </authorList>
    </citation>
    <scope>NUCLEOTIDE SEQUENCE [LARGE SCALE GENOMIC DNA]</scope>
    <source>
        <strain evidence="16 17">ISS45</strain>
    </source>
</reference>
<dbReference type="InterPro" id="IPR004843">
    <property type="entry name" value="Calcineurin-like_PHP"/>
</dbReference>